<proteinExistence type="predicted"/>
<evidence type="ECO:0000313" key="4">
    <source>
        <dbReference type="Proteomes" id="UP000019205"/>
    </source>
</evidence>
<keyword evidence="1" id="KW-0732">Signal</keyword>
<feature type="signal peptide" evidence="1">
    <location>
        <begin position="1"/>
        <end position="16"/>
    </location>
</feature>
<dbReference type="EMBL" id="AAOA02000003">
    <property type="protein sequence ID" value="EAQ98892.1"/>
    <property type="molecule type" value="Genomic_DNA"/>
</dbReference>
<accession>A4A521</accession>
<protein>
    <recommendedName>
        <fullName evidence="2">DUF6268 domain-containing protein</fullName>
    </recommendedName>
</protein>
<gene>
    <name evidence="3" type="ORF">KT71_09702</name>
</gene>
<name>A4A521_9GAMM</name>
<organism evidence="3 4">
    <name type="scientific">Congregibacter litoralis KT71</name>
    <dbReference type="NCBI Taxonomy" id="314285"/>
    <lineage>
        <taxon>Bacteria</taxon>
        <taxon>Pseudomonadati</taxon>
        <taxon>Pseudomonadota</taxon>
        <taxon>Gammaproteobacteria</taxon>
        <taxon>Cellvibrionales</taxon>
        <taxon>Halieaceae</taxon>
        <taxon>Congregibacter</taxon>
    </lineage>
</organism>
<dbReference type="HOGENOM" id="CLU_896325_0_0_6"/>
<feature type="chain" id="PRO_5002665436" description="DUF6268 domain-containing protein" evidence="1">
    <location>
        <begin position="17"/>
        <end position="310"/>
    </location>
</feature>
<evidence type="ECO:0000313" key="3">
    <source>
        <dbReference type="EMBL" id="EAQ98892.1"/>
    </source>
</evidence>
<dbReference type="OrthoDB" id="5697328at2"/>
<reference evidence="3 4" key="1">
    <citation type="journal article" date="2007" name="Proc. Natl. Acad. Sci. U.S.A.">
        <title>Characterization of a marine gammaproteobacterium capable of aerobic anoxygenic photosynthesis.</title>
        <authorList>
            <person name="Fuchs B.M."/>
            <person name="Spring S."/>
            <person name="Teeling H."/>
            <person name="Quast C."/>
            <person name="Wulf J."/>
            <person name="Schattenhofer M."/>
            <person name="Yan S."/>
            <person name="Ferriera S."/>
            <person name="Johnson J."/>
            <person name="Glockner F.O."/>
            <person name="Amann R."/>
        </authorList>
    </citation>
    <scope>NUCLEOTIDE SEQUENCE [LARGE SCALE GENOMIC DNA]</scope>
    <source>
        <strain evidence="3">KT71</strain>
    </source>
</reference>
<evidence type="ECO:0000259" key="2">
    <source>
        <dbReference type="Pfam" id="PF19783"/>
    </source>
</evidence>
<reference evidence="3 4" key="2">
    <citation type="journal article" date="2009" name="PLoS ONE">
        <title>The photosynthetic apparatus and its regulation in the aerobic gammaproteobacterium Congregibacter litoralis gen. nov., sp. nov.</title>
        <authorList>
            <person name="Spring S."/>
            <person name="Lunsdorf H."/>
            <person name="Fuchs B.M."/>
            <person name="Tindall B.J."/>
        </authorList>
    </citation>
    <scope>NUCLEOTIDE SEQUENCE [LARGE SCALE GENOMIC DNA]</scope>
    <source>
        <strain evidence="3">KT71</strain>
    </source>
</reference>
<sequence>MTLFAASAFLAASSQAQNFVQDTVTAFENSEIVFQRSSSNAPFIPIAYTSARSYGEATVDSALTGQALNFEQQGASAAAGVPFLVSERDAVIVGAYLSSNRFKTDNEQIDDFRVDSVGLPIGWFRQVNPQWQAAAFVMPVGHRSTQQDSNWTLQTMGGVFARYTQNETLWWAFGLFGDDSPNDSYLIPYLGASWVINPRWTLSAIMPWPAVVYAPTPDWMFRLGASPSGAAWSLQPVNNEVAISLDAWDFGLSAERRIHKNLWLEARTGVGGLRGIRFNSDDSQLEDLDISVGASGFFALSLKLRPGFLP</sequence>
<keyword evidence="4" id="KW-1185">Reference proteome</keyword>
<dbReference type="Proteomes" id="UP000019205">
    <property type="component" value="Chromosome"/>
</dbReference>
<dbReference type="InterPro" id="IPR046235">
    <property type="entry name" value="DUF6268"/>
</dbReference>
<dbReference type="Pfam" id="PF19783">
    <property type="entry name" value="DUF6268"/>
    <property type="match status" value="1"/>
</dbReference>
<evidence type="ECO:0000256" key="1">
    <source>
        <dbReference type="SAM" id="SignalP"/>
    </source>
</evidence>
<feature type="domain" description="DUF6268" evidence="2">
    <location>
        <begin position="94"/>
        <end position="280"/>
    </location>
</feature>
<dbReference type="AlphaFoldDB" id="A4A521"/>
<comment type="caution">
    <text evidence="3">The sequence shown here is derived from an EMBL/GenBank/DDBJ whole genome shotgun (WGS) entry which is preliminary data.</text>
</comment>
<dbReference type="eggNOG" id="ENOG502Z9XJ">
    <property type="taxonomic scope" value="Bacteria"/>
</dbReference>